<keyword evidence="1" id="KW-0812">Transmembrane</keyword>
<comment type="caution">
    <text evidence="2">The sequence shown here is derived from an EMBL/GenBank/DDBJ whole genome shotgun (WGS) entry which is preliminary data.</text>
</comment>
<keyword evidence="1" id="KW-1133">Transmembrane helix</keyword>
<sequence>MVVLVLKVVAALVAAVAAVALGLHASGVLTLSGTQRVAAVVASAVLAAVSTVAVAVRDWRERRAGLVRERVDDVLDGVLWAVVDLLVTRPEVGRLDVRDLGVAAYRLERPWWAPWRPRLRRVHRVRARHRPTAASVDWVPGKGVVGRCVAQRRVVAQDLGAVDEATRGCTREQWDAMPDDVRLGLDFDEHLAVRGRYGVVVAAPVIDDRRAVARVSGCIALDGPSGCLAALRSDDVVGVLESAGALLLRQVART</sequence>
<organism evidence="2 3">
    <name type="scientific">Angustibacter aerolatus</name>
    <dbReference type="NCBI Taxonomy" id="1162965"/>
    <lineage>
        <taxon>Bacteria</taxon>
        <taxon>Bacillati</taxon>
        <taxon>Actinomycetota</taxon>
        <taxon>Actinomycetes</taxon>
        <taxon>Kineosporiales</taxon>
        <taxon>Kineosporiaceae</taxon>
    </lineage>
</organism>
<evidence type="ECO:0000313" key="2">
    <source>
        <dbReference type="EMBL" id="GMA88467.1"/>
    </source>
</evidence>
<proteinExistence type="predicted"/>
<name>A0ABQ6JJP9_9ACTN</name>
<keyword evidence="1" id="KW-0472">Membrane</keyword>
<reference evidence="3" key="1">
    <citation type="journal article" date="2019" name="Int. J. Syst. Evol. Microbiol.">
        <title>The Global Catalogue of Microorganisms (GCM) 10K type strain sequencing project: providing services to taxonomists for standard genome sequencing and annotation.</title>
        <authorList>
            <consortium name="The Broad Institute Genomics Platform"/>
            <consortium name="The Broad Institute Genome Sequencing Center for Infectious Disease"/>
            <person name="Wu L."/>
            <person name="Ma J."/>
        </authorList>
    </citation>
    <scope>NUCLEOTIDE SEQUENCE [LARGE SCALE GENOMIC DNA]</scope>
    <source>
        <strain evidence="3">NBRC 108730</strain>
    </source>
</reference>
<keyword evidence="3" id="KW-1185">Reference proteome</keyword>
<dbReference type="Proteomes" id="UP001157017">
    <property type="component" value="Unassembled WGS sequence"/>
</dbReference>
<protein>
    <recommendedName>
        <fullName evidence="4">IclR-ED domain-containing protein</fullName>
    </recommendedName>
</protein>
<accession>A0ABQ6JJP9</accession>
<gene>
    <name evidence="2" type="ORF">GCM10025868_37170</name>
</gene>
<feature type="transmembrane region" description="Helical" evidence="1">
    <location>
        <begin position="38"/>
        <end position="56"/>
    </location>
</feature>
<dbReference type="EMBL" id="BSUZ01000001">
    <property type="protein sequence ID" value="GMA88467.1"/>
    <property type="molecule type" value="Genomic_DNA"/>
</dbReference>
<evidence type="ECO:0008006" key="4">
    <source>
        <dbReference type="Google" id="ProtNLM"/>
    </source>
</evidence>
<evidence type="ECO:0000313" key="3">
    <source>
        <dbReference type="Proteomes" id="UP001157017"/>
    </source>
</evidence>
<evidence type="ECO:0000256" key="1">
    <source>
        <dbReference type="SAM" id="Phobius"/>
    </source>
</evidence>